<evidence type="ECO:0000313" key="7">
    <source>
        <dbReference type="Proteomes" id="UP000241158"/>
    </source>
</evidence>
<evidence type="ECO:0000313" key="6">
    <source>
        <dbReference type="EMBL" id="PSH59603.1"/>
    </source>
</evidence>
<dbReference type="GO" id="GO:0008170">
    <property type="term" value="F:N-methyltransferase activity"/>
    <property type="evidence" value="ECO:0007669"/>
    <property type="project" value="InterPro"/>
</dbReference>
<evidence type="ECO:0000256" key="4">
    <source>
        <dbReference type="ARBA" id="ARBA00047942"/>
    </source>
</evidence>
<dbReference type="EC" id="2.1.1.72" evidence="1"/>
<dbReference type="InterPro" id="IPR002941">
    <property type="entry name" value="DNA_methylase_N4/N6"/>
</dbReference>
<keyword evidence="3" id="KW-0808">Transferase</keyword>
<organism evidence="6 7">
    <name type="scientific">Phyllobacterium endophyticum</name>
    <dbReference type="NCBI Taxonomy" id="1149773"/>
    <lineage>
        <taxon>Bacteria</taxon>
        <taxon>Pseudomonadati</taxon>
        <taxon>Pseudomonadota</taxon>
        <taxon>Alphaproteobacteria</taxon>
        <taxon>Hyphomicrobiales</taxon>
        <taxon>Phyllobacteriaceae</taxon>
        <taxon>Phyllobacterium</taxon>
    </lineage>
</organism>
<dbReference type="OrthoDB" id="9816043at2"/>
<evidence type="ECO:0000256" key="1">
    <source>
        <dbReference type="ARBA" id="ARBA00011900"/>
    </source>
</evidence>
<protein>
    <recommendedName>
        <fullName evidence="1">site-specific DNA-methyltransferase (adenine-specific)</fullName>
        <ecNumber evidence="1">2.1.1.72</ecNumber>
    </recommendedName>
</protein>
<evidence type="ECO:0000256" key="3">
    <source>
        <dbReference type="ARBA" id="ARBA00022679"/>
    </source>
</evidence>
<dbReference type="AlphaFoldDB" id="A0A2P7AZH7"/>
<sequence>MRSLPNPKTVEIQKILRLVPKKDALVLDSFAGLGTTAHAVLEANKRDGGRRRFILAEMEEYADRLTAERVRRVINGYEFIGTQKTELLRERLNWRAIETPNDLVSMVQGLENLHGHEYDRIKKEVKDGELVVTGEKAFAERADGLGGGFTYCTLGDPVELDAILTGQSLPSYDALGSVLYHTATNHPLNGGALNQEEFYLGLNGDQHVWLIYRADLNWLKGPDAALTLGFARKIAAAHPDKDHLVFAASRFVSQKLIAEEGLRVEFVPLPFALYRIERA</sequence>
<dbReference type="InterPro" id="IPR029063">
    <property type="entry name" value="SAM-dependent_MTases_sf"/>
</dbReference>
<dbReference type="Proteomes" id="UP000241158">
    <property type="component" value="Unassembled WGS sequence"/>
</dbReference>
<keyword evidence="2" id="KW-0489">Methyltransferase</keyword>
<feature type="domain" description="DNA methylase N-4/N-6" evidence="5">
    <location>
        <begin position="12"/>
        <end position="62"/>
    </location>
</feature>
<gene>
    <name evidence="6" type="ORF">CU100_02160</name>
</gene>
<keyword evidence="7" id="KW-1185">Reference proteome</keyword>
<proteinExistence type="predicted"/>
<dbReference type="EMBL" id="PGGN01000001">
    <property type="protein sequence ID" value="PSH59603.1"/>
    <property type="molecule type" value="Genomic_DNA"/>
</dbReference>
<reference evidence="7" key="1">
    <citation type="submission" date="2017-11" db="EMBL/GenBank/DDBJ databases">
        <authorList>
            <person name="Kuznetsova I."/>
            <person name="Sazanova A."/>
            <person name="Chirak E."/>
            <person name="Safronova V."/>
            <person name="Willems A."/>
        </authorList>
    </citation>
    <scope>NUCLEOTIDE SEQUENCE [LARGE SCALE GENOMIC DNA]</scope>
    <source>
        <strain evidence="7">PEPV15</strain>
    </source>
</reference>
<comment type="caution">
    <text evidence="6">The sequence shown here is derived from an EMBL/GenBank/DDBJ whole genome shotgun (WGS) entry which is preliminary data.</text>
</comment>
<evidence type="ECO:0000259" key="5">
    <source>
        <dbReference type="Pfam" id="PF01555"/>
    </source>
</evidence>
<dbReference type="Pfam" id="PF01555">
    <property type="entry name" value="N6_N4_Mtase"/>
    <property type="match status" value="1"/>
</dbReference>
<dbReference type="GO" id="GO:0009007">
    <property type="term" value="F:site-specific DNA-methyltransferase (adenine-specific) activity"/>
    <property type="evidence" value="ECO:0007669"/>
    <property type="project" value="UniProtKB-EC"/>
</dbReference>
<dbReference type="GO" id="GO:0003677">
    <property type="term" value="F:DNA binding"/>
    <property type="evidence" value="ECO:0007669"/>
    <property type="project" value="InterPro"/>
</dbReference>
<evidence type="ECO:0000256" key="2">
    <source>
        <dbReference type="ARBA" id="ARBA00022603"/>
    </source>
</evidence>
<accession>A0A2P7AZH7</accession>
<dbReference type="GO" id="GO:0032259">
    <property type="term" value="P:methylation"/>
    <property type="evidence" value="ECO:0007669"/>
    <property type="project" value="UniProtKB-KW"/>
</dbReference>
<dbReference type="SUPFAM" id="SSF53335">
    <property type="entry name" value="S-adenosyl-L-methionine-dependent methyltransferases"/>
    <property type="match status" value="1"/>
</dbReference>
<dbReference type="Gene3D" id="3.40.50.150">
    <property type="entry name" value="Vaccinia Virus protein VP39"/>
    <property type="match status" value="1"/>
</dbReference>
<comment type="catalytic activity">
    <reaction evidence="4">
        <text>a 2'-deoxyadenosine in DNA + S-adenosyl-L-methionine = an N(6)-methyl-2'-deoxyadenosine in DNA + S-adenosyl-L-homocysteine + H(+)</text>
        <dbReference type="Rhea" id="RHEA:15197"/>
        <dbReference type="Rhea" id="RHEA-COMP:12418"/>
        <dbReference type="Rhea" id="RHEA-COMP:12419"/>
        <dbReference type="ChEBI" id="CHEBI:15378"/>
        <dbReference type="ChEBI" id="CHEBI:57856"/>
        <dbReference type="ChEBI" id="CHEBI:59789"/>
        <dbReference type="ChEBI" id="CHEBI:90615"/>
        <dbReference type="ChEBI" id="CHEBI:90616"/>
        <dbReference type="EC" id="2.1.1.72"/>
    </reaction>
</comment>
<name>A0A2P7AZH7_9HYPH</name>